<feature type="transmembrane region" description="Helical" evidence="1">
    <location>
        <begin position="32"/>
        <end position="53"/>
    </location>
</feature>
<keyword evidence="1" id="KW-1133">Transmembrane helix</keyword>
<dbReference type="Proteomes" id="UP000501991">
    <property type="component" value="Chromosome"/>
</dbReference>
<dbReference type="KEGG" id="azq:G3580_02600"/>
<organism evidence="2 3">
    <name type="scientific">Nitrogeniibacter mangrovi</name>
    <dbReference type="NCBI Taxonomy" id="2016596"/>
    <lineage>
        <taxon>Bacteria</taxon>
        <taxon>Pseudomonadati</taxon>
        <taxon>Pseudomonadota</taxon>
        <taxon>Betaproteobacteria</taxon>
        <taxon>Rhodocyclales</taxon>
        <taxon>Zoogloeaceae</taxon>
        <taxon>Nitrogeniibacter</taxon>
    </lineage>
</organism>
<keyword evidence="3" id="KW-1185">Reference proteome</keyword>
<sequence length="68" mass="6517">MGLSGLTCLLFGLALLLGIGTGLHPLLGSSGAGLAIVVSGVALVGSAGFPLVIARLTAQEEAGADEAQ</sequence>
<gene>
    <name evidence="2" type="ORF">G3580_02600</name>
</gene>
<reference evidence="2 3" key="1">
    <citation type="submission" date="2020-02" db="EMBL/GenBank/DDBJ databases">
        <title>Nitrogenibacter mangrovi gen. nov., sp. nov. isolated from mangrove sediment, a denitrifying betaproteobacterium.</title>
        <authorList>
            <person name="Liao H."/>
            <person name="Tian Y."/>
        </authorList>
    </citation>
    <scope>NUCLEOTIDE SEQUENCE [LARGE SCALE GENOMIC DNA]</scope>
    <source>
        <strain evidence="2 3">M9-3-2</strain>
    </source>
</reference>
<evidence type="ECO:0000313" key="3">
    <source>
        <dbReference type="Proteomes" id="UP000501991"/>
    </source>
</evidence>
<evidence type="ECO:0000313" key="2">
    <source>
        <dbReference type="EMBL" id="QID19695.1"/>
    </source>
</evidence>
<evidence type="ECO:0000256" key="1">
    <source>
        <dbReference type="SAM" id="Phobius"/>
    </source>
</evidence>
<dbReference type="EMBL" id="CP048836">
    <property type="protein sequence ID" value="QID19695.1"/>
    <property type="molecule type" value="Genomic_DNA"/>
</dbReference>
<dbReference type="AlphaFoldDB" id="A0A6C1B9Z9"/>
<name>A0A6C1B9Z9_9RHOO</name>
<accession>A0A6C1B9Z9</accession>
<protein>
    <submittedName>
        <fullName evidence="2">Uncharacterized protein</fullName>
    </submittedName>
</protein>
<proteinExistence type="predicted"/>
<keyword evidence="1" id="KW-0472">Membrane</keyword>
<keyword evidence="1" id="KW-0812">Transmembrane</keyword>